<proteinExistence type="predicted"/>
<protein>
    <submittedName>
        <fullName evidence="1">Uncharacterized protein</fullName>
    </submittedName>
</protein>
<dbReference type="EMBL" id="NSFD01000059">
    <property type="protein sequence ID" value="PBA23597.1"/>
    <property type="molecule type" value="Genomic_DNA"/>
</dbReference>
<organism evidence="1 2">
    <name type="scientific">Mycobacterium avium</name>
    <dbReference type="NCBI Taxonomy" id="1764"/>
    <lineage>
        <taxon>Bacteria</taxon>
        <taxon>Bacillati</taxon>
        <taxon>Actinomycetota</taxon>
        <taxon>Actinomycetes</taxon>
        <taxon>Mycobacteriales</taxon>
        <taxon>Mycobacteriaceae</taxon>
        <taxon>Mycobacterium</taxon>
        <taxon>Mycobacterium avium complex (MAC)</taxon>
    </lineage>
</organism>
<name>A0A2A2ZAL8_MYCAV</name>
<evidence type="ECO:0000313" key="2">
    <source>
        <dbReference type="Proteomes" id="UP000217768"/>
    </source>
</evidence>
<gene>
    <name evidence="1" type="ORF">CKJ66_27525</name>
</gene>
<evidence type="ECO:0000313" key="1">
    <source>
        <dbReference type="EMBL" id="PBA23597.1"/>
    </source>
</evidence>
<comment type="caution">
    <text evidence="1">The sequence shown here is derived from an EMBL/GenBank/DDBJ whole genome shotgun (WGS) entry which is preliminary data.</text>
</comment>
<sequence>MTGLVPDSPSGTEWLGRLEAQMQGIAQATRTVTAQVAQTGECMTQDDQNAASRMCGTNG</sequence>
<dbReference type="AlphaFoldDB" id="A0A2A2ZAL8"/>
<accession>A0A2A2ZAL8</accession>
<dbReference type="Proteomes" id="UP000217768">
    <property type="component" value="Unassembled WGS sequence"/>
</dbReference>
<reference evidence="1 2" key="1">
    <citation type="submission" date="2017-08" db="EMBL/GenBank/DDBJ databases">
        <title>Phylogenetic analysis of Mycobacterium avium complex whole genomes.</title>
        <authorList>
            <person name="Caverly L.J."/>
            <person name="Spilker T."/>
            <person name="Lipuma J."/>
        </authorList>
    </citation>
    <scope>NUCLEOTIDE SEQUENCE [LARGE SCALE GENOMIC DNA]</scope>
    <source>
        <strain evidence="1 2">FLAC0165</strain>
    </source>
</reference>